<name>A0A542YTU0_9MICO</name>
<keyword evidence="3 5" id="KW-1133">Transmembrane helix</keyword>
<evidence type="ECO:0000256" key="3">
    <source>
        <dbReference type="ARBA" id="ARBA00022989"/>
    </source>
</evidence>
<dbReference type="InterPro" id="IPR013525">
    <property type="entry name" value="ABC2_TM"/>
</dbReference>
<sequence length="387" mass="39641">MRPVLAVAGAELRRFLRDKSNIFFVFIFPLLLVLVLGSQFGGSGGNGNVTIAGEAGDLREAITTQLESQDVGVQTADHATTLEQVSRGRTDAGLILPDGAEAAYQAGDPVTLEVVPGSGANGMATQQQLTLAVGALQLHEAQVTALTDLGVDSDRARTELSTAADQVTLPGVQVQDVDEVAQEFAGVGKFDVGASSQLLLFVFLTSLAGSATLIQSRSEGVIARSLAAPVSSTQVLLGQAAGRFVIAAFQGIYIMVATGLLFGVSWGNPALSVLVLLCFSAVAAGAAMLLGASLDNAAAASGVGVGLGLVLAGIGGGMVPLEIFSDTMRQVAHFTPHAWAYDALAKITRHDAGLVDILPELGVLVGIAAAVLLLGTWALRRSVARAM</sequence>
<evidence type="ECO:0000313" key="8">
    <source>
        <dbReference type="Proteomes" id="UP000319516"/>
    </source>
</evidence>
<reference evidence="7 8" key="1">
    <citation type="submission" date="2019-06" db="EMBL/GenBank/DDBJ databases">
        <title>Sequencing the genomes of 1000 actinobacteria strains.</title>
        <authorList>
            <person name="Klenk H.-P."/>
        </authorList>
    </citation>
    <scope>NUCLEOTIDE SEQUENCE [LARGE SCALE GENOMIC DNA]</scope>
    <source>
        <strain evidence="7 8">DSM 12335</strain>
    </source>
</reference>
<keyword evidence="2 5" id="KW-0812">Transmembrane</keyword>
<organism evidence="7 8">
    <name type="scientific">Ornithinicoccus hortensis</name>
    <dbReference type="NCBI Taxonomy" id="82346"/>
    <lineage>
        <taxon>Bacteria</taxon>
        <taxon>Bacillati</taxon>
        <taxon>Actinomycetota</taxon>
        <taxon>Actinomycetes</taxon>
        <taxon>Micrococcales</taxon>
        <taxon>Intrasporangiaceae</taxon>
        <taxon>Ornithinicoccus</taxon>
    </lineage>
</organism>
<dbReference type="GO" id="GO:0140359">
    <property type="term" value="F:ABC-type transporter activity"/>
    <property type="evidence" value="ECO:0007669"/>
    <property type="project" value="InterPro"/>
</dbReference>
<keyword evidence="4 5" id="KW-0472">Membrane</keyword>
<dbReference type="PANTHER" id="PTHR43027">
    <property type="entry name" value="DOXORUBICIN RESISTANCE ABC TRANSPORTER PERMEASE PROTEIN DRRC-RELATED"/>
    <property type="match status" value="1"/>
</dbReference>
<gene>
    <name evidence="7" type="ORF">FB467_2660</name>
</gene>
<feature type="transmembrane region" description="Helical" evidence="5">
    <location>
        <begin position="270"/>
        <end position="290"/>
    </location>
</feature>
<dbReference type="InterPro" id="IPR052902">
    <property type="entry name" value="ABC-2_transporter"/>
</dbReference>
<evidence type="ECO:0000256" key="5">
    <source>
        <dbReference type="SAM" id="Phobius"/>
    </source>
</evidence>
<comment type="subcellular location">
    <subcellularLocation>
        <location evidence="1">Membrane</location>
        <topology evidence="1">Multi-pass membrane protein</topology>
    </subcellularLocation>
</comment>
<evidence type="ECO:0000256" key="2">
    <source>
        <dbReference type="ARBA" id="ARBA00022692"/>
    </source>
</evidence>
<evidence type="ECO:0000256" key="1">
    <source>
        <dbReference type="ARBA" id="ARBA00004141"/>
    </source>
</evidence>
<accession>A0A542YTU0</accession>
<protein>
    <submittedName>
        <fullName evidence="7">ABC-2 type transport system permease protein</fullName>
    </submittedName>
</protein>
<feature type="transmembrane region" description="Helical" evidence="5">
    <location>
        <begin position="244"/>
        <end position="264"/>
    </location>
</feature>
<dbReference type="GO" id="GO:0016020">
    <property type="term" value="C:membrane"/>
    <property type="evidence" value="ECO:0007669"/>
    <property type="project" value="UniProtKB-SubCell"/>
</dbReference>
<proteinExistence type="predicted"/>
<dbReference type="Pfam" id="PF12698">
    <property type="entry name" value="ABC2_membrane_3"/>
    <property type="match status" value="1"/>
</dbReference>
<feature type="transmembrane region" description="Helical" evidence="5">
    <location>
        <begin position="21"/>
        <end position="40"/>
    </location>
</feature>
<evidence type="ECO:0000256" key="4">
    <source>
        <dbReference type="ARBA" id="ARBA00023136"/>
    </source>
</evidence>
<keyword evidence="8" id="KW-1185">Reference proteome</keyword>
<evidence type="ECO:0000259" key="6">
    <source>
        <dbReference type="Pfam" id="PF12698"/>
    </source>
</evidence>
<dbReference type="Proteomes" id="UP000319516">
    <property type="component" value="Unassembled WGS sequence"/>
</dbReference>
<comment type="caution">
    <text evidence="7">The sequence shown here is derived from an EMBL/GenBank/DDBJ whole genome shotgun (WGS) entry which is preliminary data.</text>
</comment>
<feature type="transmembrane region" description="Helical" evidence="5">
    <location>
        <begin position="297"/>
        <end position="319"/>
    </location>
</feature>
<dbReference type="PANTHER" id="PTHR43027:SF1">
    <property type="entry name" value="DOXORUBICIN RESISTANCE ABC TRANSPORTER PERMEASE PROTEIN DRRC-RELATED"/>
    <property type="match status" value="1"/>
</dbReference>
<dbReference type="AlphaFoldDB" id="A0A542YTU0"/>
<dbReference type="RefSeq" id="WP_141785503.1">
    <property type="nucleotide sequence ID" value="NZ_BAAAIK010000011.1"/>
</dbReference>
<evidence type="ECO:0000313" key="7">
    <source>
        <dbReference type="EMBL" id="TQL51513.1"/>
    </source>
</evidence>
<dbReference type="EMBL" id="VFOP01000001">
    <property type="protein sequence ID" value="TQL51513.1"/>
    <property type="molecule type" value="Genomic_DNA"/>
</dbReference>
<feature type="transmembrane region" description="Helical" evidence="5">
    <location>
        <begin position="194"/>
        <end position="214"/>
    </location>
</feature>
<feature type="transmembrane region" description="Helical" evidence="5">
    <location>
        <begin position="361"/>
        <end position="379"/>
    </location>
</feature>
<dbReference type="OrthoDB" id="4867262at2"/>
<feature type="domain" description="ABC-2 type transporter transmembrane" evidence="6">
    <location>
        <begin position="20"/>
        <end position="376"/>
    </location>
</feature>